<dbReference type="GO" id="GO:0050660">
    <property type="term" value="F:flavin adenine dinucleotide binding"/>
    <property type="evidence" value="ECO:0007669"/>
    <property type="project" value="InterPro"/>
</dbReference>
<evidence type="ECO:0000256" key="4">
    <source>
        <dbReference type="ARBA" id="ARBA00022827"/>
    </source>
</evidence>
<protein>
    <submittedName>
        <fullName evidence="8">Acyl-CoA dehydrogenase</fullName>
    </submittedName>
</protein>
<dbReference type="InterPro" id="IPR009075">
    <property type="entry name" value="AcylCo_DH/oxidase_C"/>
</dbReference>
<evidence type="ECO:0000256" key="1">
    <source>
        <dbReference type="ARBA" id="ARBA00001974"/>
    </source>
</evidence>
<sequence>MDFSFSDEQRAIAEMANGLFRDYCTDDRLRAWELSSEPFMGELWQACVETGLHALAIPEASGGSGLGMTDLLCLLQAQGASLAQVPLWQHQLVAATLAEWGGQAYAALVEQAAQGGVLLSLSLAGLTAGRGIGLRLASRDGQFALDGSVGAVPLASQAGRLLLVAEGPEGACLVLLDPRAEGIERVDGVANHGLAVADLHCRGVRLAREQVLPAAALSWLEQRAIAATAALQLGVSEEQIHRTVAYVSERRQFDRAIGSFQAVQMSMADSYIVLEALRSSLYQLCYRLEQNLGSDSEALATRYLACEAGHQIGHKTQHVHGGIGVDLTYPIHRYLYWSRDLGQSLGGPAATLDRLGQWLANNDTLGWKYDLEENQGIR</sequence>
<dbReference type="GO" id="GO:0003995">
    <property type="term" value="F:acyl-CoA dehydrogenase activity"/>
    <property type="evidence" value="ECO:0007669"/>
    <property type="project" value="TreeGrafter"/>
</dbReference>
<dbReference type="Pfam" id="PF02771">
    <property type="entry name" value="Acyl-CoA_dh_N"/>
    <property type="match status" value="1"/>
</dbReference>
<dbReference type="PANTHER" id="PTHR43884">
    <property type="entry name" value="ACYL-COA DEHYDROGENASE"/>
    <property type="match status" value="1"/>
</dbReference>
<evidence type="ECO:0000256" key="2">
    <source>
        <dbReference type="ARBA" id="ARBA00009347"/>
    </source>
</evidence>
<dbReference type="Proteomes" id="UP000030980">
    <property type="component" value="Unassembled WGS sequence"/>
</dbReference>
<feature type="domain" description="Acyl-CoA dehydrogenase/oxidase N-terminal" evidence="7">
    <location>
        <begin position="6"/>
        <end position="104"/>
    </location>
</feature>
<dbReference type="InterPro" id="IPR046373">
    <property type="entry name" value="Acyl-CoA_Oxase/DH_mid-dom_sf"/>
</dbReference>
<keyword evidence="5" id="KW-0560">Oxidoreductase</keyword>
<accession>A0A0B3BNP7</accession>
<gene>
    <name evidence="8" type="ORF">PT85_13605</name>
</gene>
<name>A0A0B3BNP7_9PSED</name>
<comment type="cofactor">
    <cofactor evidence="1">
        <name>FAD</name>
        <dbReference type="ChEBI" id="CHEBI:57692"/>
    </cofactor>
</comment>
<reference evidence="8 9" key="1">
    <citation type="submission" date="2014-11" db="EMBL/GenBank/DDBJ databases">
        <title>Genome sequence of Pseudomonas tuomuerensis JCM 14085.</title>
        <authorList>
            <person name="Shin S.-K."/>
            <person name="Yi H."/>
        </authorList>
    </citation>
    <scope>NUCLEOTIDE SEQUENCE [LARGE SCALE GENOMIC DNA]</scope>
    <source>
        <strain evidence="8 9">JCM 14085</strain>
    </source>
</reference>
<keyword evidence="9" id="KW-1185">Reference proteome</keyword>
<dbReference type="Gene3D" id="1.10.540.10">
    <property type="entry name" value="Acyl-CoA dehydrogenase/oxidase, N-terminal domain"/>
    <property type="match status" value="1"/>
</dbReference>
<keyword evidence="4" id="KW-0274">FAD</keyword>
<comment type="similarity">
    <text evidence="2">Belongs to the acyl-CoA dehydrogenase family.</text>
</comment>
<dbReference type="Pfam" id="PF00441">
    <property type="entry name" value="Acyl-CoA_dh_1"/>
    <property type="match status" value="1"/>
</dbReference>
<evidence type="ECO:0000256" key="5">
    <source>
        <dbReference type="ARBA" id="ARBA00023002"/>
    </source>
</evidence>
<proteinExistence type="inferred from homology"/>
<dbReference type="InterPro" id="IPR013786">
    <property type="entry name" value="AcylCoA_DH/ox_N"/>
</dbReference>
<dbReference type="RefSeq" id="WP_039606936.1">
    <property type="nucleotide sequence ID" value="NZ_FMUP01000003.1"/>
</dbReference>
<dbReference type="OrthoDB" id="4319499at2"/>
<dbReference type="InterPro" id="IPR037069">
    <property type="entry name" value="AcylCoA_DH/ox_N_sf"/>
</dbReference>
<dbReference type="SUPFAM" id="SSF47203">
    <property type="entry name" value="Acyl-CoA dehydrogenase C-terminal domain-like"/>
    <property type="match status" value="1"/>
</dbReference>
<comment type="caution">
    <text evidence="8">The sequence shown here is derived from an EMBL/GenBank/DDBJ whole genome shotgun (WGS) entry which is preliminary data.</text>
</comment>
<dbReference type="Gene3D" id="2.40.110.10">
    <property type="entry name" value="Butyryl-CoA Dehydrogenase, subunit A, domain 2"/>
    <property type="match status" value="1"/>
</dbReference>
<dbReference type="InterPro" id="IPR009100">
    <property type="entry name" value="AcylCoA_DH/oxidase_NM_dom_sf"/>
</dbReference>
<evidence type="ECO:0000313" key="9">
    <source>
        <dbReference type="Proteomes" id="UP000030980"/>
    </source>
</evidence>
<dbReference type="SUPFAM" id="SSF56645">
    <property type="entry name" value="Acyl-CoA dehydrogenase NM domain-like"/>
    <property type="match status" value="1"/>
</dbReference>
<evidence type="ECO:0000259" key="7">
    <source>
        <dbReference type="Pfam" id="PF02771"/>
    </source>
</evidence>
<dbReference type="InterPro" id="IPR036250">
    <property type="entry name" value="AcylCo_DH-like_C"/>
</dbReference>
<dbReference type="AlphaFoldDB" id="A0A0B3BNP7"/>
<dbReference type="EMBL" id="JTAK01000005">
    <property type="protein sequence ID" value="KHO64260.1"/>
    <property type="molecule type" value="Genomic_DNA"/>
</dbReference>
<dbReference type="Gene3D" id="1.20.140.10">
    <property type="entry name" value="Butyryl-CoA Dehydrogenase, subunit A, domain 3"/>
    <property type="match status" value="1"/>
</dbReference>
<evidence type="ECO:0000259" key="6">
    <source>
        <dbReference type="Pfam" id="PF00441"/>
    </source>
</evidence>
<organism evidence="8 9">
    <name type="scientific">Pseudomonas flexibilis</name>
    <dbReference type="NCBI Taxonomy" id="706570"/>
    <lineage>
        <taxon>Bacteria</taxon>
        <taxon>Pseudomonadati</taxon>
        <taxon>Pseudomonadota</taxon>
        <taxon>Gammaproteobacteria</taxon>
        <taxon>Pseudomonadales</taxon>
        <taxon>Pseudomonadaceae</taxon>
        <taxon>Pseudomonas</taxon>
    </lineage>
</organism>
<evidence type="ECO:0000313" key="8">
    <source>
        <dbReference type="EMBL" id="KHO64260.1"/>
    </source>
</evidence>
<dbReference type="PANTHER" id="PTHR43884:SF20">
    <property type="entry name" value="ACYL-COA DEHYDROGENASE FADE28"/>
    <property type="match status" value="1"/>
</dbReference>
<dbReference type="STRING" id="706570.PT85_13605"/>
<keyword evidence="3" id="KW-0285">Flavoprotein</keyword>
<evidence type="ECO:0000256" key="3">
    <source>
        <dbReference type="ARBA" id="ARBA00022630"/>
    </source>
</evidence>
<feature type="domain" description="Acyl-CoA dehydrogenase/oxidase C-terminal" evidence="6">
    <location>
        <begin position="227"/>
        <end position="339"/>
    </location>
</feature>